<dbReference type="Proteomes" id="UP000507245">
    <property type="component" value="Unassembled WGS sequence"/>
</dbReference>
<name>A0A6J5VPL3_PRUAR</name>
<sequence length="80" mass="8302">MAILLAILMGNPSDHHVVRPPLAAPLAAALLLLLHAEPQSLLGLPAAPGTHQAATPAPLHIVLHPLPIMCTAFPAFRACK</sequence>
<keyword evidence="4" id="KW-1185">Reference proteome</keyword>
<dbReference type="EMBL" id="CAEKDK010000008">
    <property type="protein sequence ID" value="CAB4289275.1"/>
    <property type="molecule type" value="Genomic_DNA"/>
</dbReference>
<dbReference type="AlphaFoldDB" id="A0A6J5VPL3"/>
<gene>
    <name evidence="1" type="ORF">CURHAP_LOCUS47832</name>
    <name evidence="2" type="ORF">ORAREDHAP_LOCUS47067</name>
</gene>
<evidence type="ECO:0000313" key="4">
    <source>
        <dbReference type="Proteomes" id="UP000507245"/>
    </source>
</evidence>
<reference evidence="4" key="1">
    <citation type="journal article" date="2020" name="Genome Biol.">
        <title>Gamete binning: chromosome-level and haplotype-resolved genome assembly enabled by high-throughput single-cell sequencing of gamete genomes.</title>
        <authorList>
            <person name="Campoy J.A."/>
            <person name="Sun H."/>
            <person name="Goel M."/>
            <person name="Jiao W.-B."/>
            <person name="Folz-Donahue K."/>
            <person name="Wang N."/>
            <person name="Rubio M."/>
            <person name="Liu C."/>
            <person name="Kukat C."/>
            <person name="Ruiz D."/>
            <person name="Huettel B."/>
            <person name="Schneeberger K."/>
        </authorList>
    </citation>
    <scope>NUCLEOTIDE SEQUENCE [LARGE SCALE GENOMIC DNA]</scope>
    <source>
        <strain evidence="4">cv. Rojo Pasion</strain>
    </source>
</reference>
<evidence type="ECO:0000313" key="1">
    <source>
        <dbReference type="EMBL" id="CAB4289275.1"/>
    </source>
</evidence>
<reference evidence="1 3" key="2">
    <citation type="submission" date="2020-05" db="EMBL/GenBank/DDBJ databases">
        <authorList>
            <person name="Campoy J."/>
            <person name="Schneeberger K."/>
            <person name="Spophaly S."/>
        </authorList>
    </citation>
    <scope>NUCLEOTIDE SEQUENCE [LARGE SCALE GENOMIC DNA]</scope>
    <source>
        <strain evidence="1">PruArmRojPasFocal</strain>
    </source>
</reference>
<dbReference type="EMBL" id="CAEKKB010000008">
    <property type="protein sequence ID" value="CAB4319592.1"/>
    <property type="molecule type" value="Genomic_DNA"/>
</dbReference>
<proteinExistence type="predicted"/>
<protein>
    <submittedName>
        <fullName evidence="1">Uncharacterized protein</fullName>
    </submittedName>
</protein>
<organism evidence="1 3">
    <name type="scientific">Prunus armeniaca</name>
    <name type="common">Apricot</name>
    <name type="synonym">Armeniaca vulgaris</name>
    <dbReference type="NCBI Taxonomy" id="36596"/>
    <lineage>
        <taxon>Eukaryota</taxon>
        <taxon>Viridiplantae</taxon>
        <taxon>Streptophyta</taxon>
        <taxon>Embryophyta</taxon>
        <taxon>Tracheophyta</taxon>
        <taxon>Spermatophyta</taxon>
        <taxon>Magnoliopsida</taxon>
        <taxon>eudicotyledons</taxon>
        <taxon>Gunneridae</taxon>
        <taxon>Pentapetalae</taxon>
        <taxon>rosids</taxon>
        <taxon>fabids</taxon>
        <taxon>Rosales</taxon>
        <taxon>Rosaceae</taxon>
        <taxon>Amygdaloideae</taxon>
        <taxon>Amygdaleae</taxon>
        <taxon>Prunus</taxon>
    </lineage>
</organism>
<evidence type="ECO:0000313" key="2">
    <source>
        <dbReference type="EMBL" id="CAB4319592.1"/>
    </source>
</evidence>
<dbReference type="Proteomes" id="UP000507222">
    <property type="component" value="Unassembled WGS sequence"/>
</dbReference>
<evidence type="ECO:0000313" key="3">
    <source>
        <dbReference type="Proteomes" id="UP000507222"/>
    </source>
</evidence>
<accession>A0A6J5VPL3</accession>